<sequence length="115" mass="12327">MEVTTSKRMGSMMLVAALILWTTIGANAASRSCKLTCALLCADDPLPFVCIPNCLKTCSNGSLTSSALEHCDVGCFFSTCLDYHSDTKKVGVDMKKVRACVDSCSQGCQKTYPLN</sequence>
<feature type="signal peptide" evidence="1">
    <location>
        <begin position="1"/>
        <end position="28"/>
    </location>
</feature>
<dbReference type="PANTHER" id="PTHR36312:SF1">
    <property type="entry name" value="OS01G0594500 PROTEIN"/>
    <property type="match status" value="1"/>
</dbReference>
<dbReference type="OrthoDB" id="10313917at2759"/>
<organism evidence="2 3">
    <name type="scientific">Rhodamnia argentea</name>
    <dbReference type="NCBI Taxonomy" id="178133"/>
    <lineage>
        <taxon>Eukaryota</taxon>
        <taxon>Viridiplantae</taxon>
        <taxon>Streptophyta</taxon>
        <taxon>Embryophyta</taxon>
        <taxon>Tracheophyta</taxon>
        <taxon>Spermatophyta</taxon>
        <taxon>Magnoliopsida</taxon>
        <taxon>eudicotyledons</taxon>
        <taxon>Gunneridae</taxon>
        <taxon>Pentapetalae</taxon>
        <taxon>rosids</taxon>
        <taxon>malvids</taxon>
        <taxon>Myrtales</taxon>
        <taxon>Myrtaceae</taxon>
        <taxon>Myrtoideae</taxon>
        <taxon>Myrteae</taxon>
        <taxon>Australasian group</taxon>
        <taxon>Rhodamnia</taxon>
    </lineage>
</organism>
<evidence type="ECO:0000313" key="3">
    <source>
        <dbReference type="RefSeq" id="XP_030518212.1"/>
    </source>
</evidence>
<dbReference type="InterPro" id="IPR038975">
    <property type="entry name" value="THNL"/>
</dbReference>
<dbReference type="GeneID" id="115731672"/>
<dbReference type="RefSeq" id="XP_030518212.1">
    <property type="nucleotide sequence ID" value="XM_030662352.1"/>
</dbReference>
<dbReference type="PANTHER" id="PTHR36312">
    <property type="entry name" value="THIONIN-LIKE PROTEIN 1"/>
    <property type="match status" value="1"/>
</dbReference>
<dbReference type="AlphaFoldDB" id="A0A8B8N705"/>
<protein>
    <submittedName>
        <fullName evidence="3">Uncharacterized protein LOC115731672</fullName>
    </submittedName>
</protein>
<keyword evidence="1" id="KW-0732">Signal</keyword>
<name>A0A8B8N705_9MYRT</name>
<evidence type="ECO:0000313" key="2">
    <source>
        <dbReference type="Proteomes" id="UP000827889"/>
    </source>
</evidence>
<accession>A0A8B8N705</accession>
<reference evidence="3" key="1">
    <citation type="submission" date="2025-08" db="UniProtKB">
        <authorList>
            <consortium name="RefSeq"/>
        </authorList>
    </citation>
    <scope>IDENTIFICATION</scope>
    <source>
        <tissue evidence="3">Leaf</tissue>
    </source>
</reference>
<gene>
    <name evidence="3" type="primary">LOC115731672</name>
</gene>
<dbReference type="KEGG" id="rarg:115731672"/>
<dbReference type="Proteomes" id="UP000827889">
    <property type="component" value="Chromosome 7"/>
</dbReference>
<keyword evidence="2" id="KW-1185">Reference proteome</keyword>
<proteinExistence type="predicted"/>
<evidence type="ECO:0000256" key="1">
    <source>
        <dbReference type="SAM" id="SignalP"/>
    </source>
</evidence>
<feature type="chain" id="PRO_5034494637" evidence="1">
    <location>
        <begin position="29"/>
        <end position="115"/>
    </location>
</feature>